<dbReference type="GO" id="GO:0005930">
    <property type="term" value="C:axoneme"/>
    <property type="evidence" value="ECO:0007669"/>
    <property type="project" value="UniProtKB-SubCell"/>
</dbReference>
<evidence type="ECO:0000313" key="13">
    <source>
        <dbReference type="Proteomes" id="UP001472866"/>
    </source>
</evidence>
<evidence type="ECO:0000313" key="12">
    <source>
        <dbReference type="EMBL" id="WZN67072.1"/>
    </source>
</evidence>
<keyword evidence="5 11" id="KW-0243">Dynein</keyword>
<dbReference type="AlphaFoldDB" id="A0AAX4PL04"/>
<evidence type="ECO:0000256" key="8">
    <source>
        <dbReference type="ARBA" id="ARBA00023212"/>
    </source>
</evidence>
<dbReference type="GO" id="GO:0030286">
    <property type="term" value="C:dynein complex"/>
    <property type="evidence" value="ECO:0007669"/>
    <property type="project" value="UniProtKB-KW"/>
</dbReference>
<dbReference type="Proteomes" id="UP001472866">
    <property type="component" value="Chromosome 18"/>
</dbReference>
<keyword evidence="9" id="KW-0966">Cell projection</keyword>
<dbReference type="Gene3D" id="3.30.740.10">
    <property type="entry name" value="Protein Inhibitor Of Neuronal Nitric Oxide Synthase"/>
    <property type="match status" value="1"/>
</dbReference>
<comment type="subcellular location">
    <subcellularLocation>
        <location evidence="1">Cytoplasm</location>
        <location evidence="1">Cytoskeleton</location>
        <location evidence="1">Cilium axoneme</location>
    </subcellularLocation>
</comment>
<dbReference type="Pfam" id="PF01221">
    <property type="entry name" value="Dynein_light"/>
    <property type="match status" value="1"/>
</dbReference>
<reference evidence="12 13" key="1">
    <citation type="submission" date="2024-03" db="EMBL/GenBank/DDBJ databases">
        <title>Complete genome sequence of the green alga Chloropicon roscoffensis RCC1871.</title>
        <authorList>
            <person name="Lemieux C."/>
            <person name="Pombert J.-F."/>
            <person name="Otis C."/>
            <person name="Turmel M."/>
        </authorList>
    </citation>
    <scope>NUCLEOTIDE SEQUENCE [LARGE SCALE GENOMIC DNA]</scope>
    <source>
        <strain evidence="12 13">RCC1871</strain>
    </source>
</reference>
<sequence>MAQIAEEREAFLKMANYSLVKHTDMMAEVRDEAVDICMNAVEKFPHDLGKCTHFIKDSMDKKFGSPWHCVAGKGFSFEVSHETKNTLYVFVAGETGVLIWKC</sequence>
<keyword evidence="4 11" id="KW-0493">Microtubule</keyword>
<evidence type="ECO:0000256" key="1">
    <source>
        <dbReference type="ARBA" id="ARBA00004430"/>
    </source>
</evidence>
<keyword evidence="8 11" id="KW-0206">Cytoskeleton</keyword>
<dbReference type="PANTHER" id="PTHR11886">
    <property type="entry name" value="DYNEIN LIGHT CHAIN"/>
    <property type="match status" value="1"/>
</dbReference>
<dbReference type="SMART" id="SM01375">
    <property type="entry name" value="Dynein_light"/>
    <property type="match status" value="1"/>
</dbReference>
<keyword evidence="6" id="KW-0969">Cilium</keyword>
<comment type="similarity">
    <text evidence="11">Belongs to the dynein light chain family.</text>
</comment>
<evidence type="ECO:0000256" key="11">
    <source>
        <dbReference type="RuleBase" id="RU365010"/>
    </source>
</evidence>
<dbReference type="GO" id="GO:0005874">
    <property type="term" value="C:microtubule"/>
    <property type="evidence" value="ECO:0007669"/>
    <property type="project" value="UniProtKB-KW"/>
</dbReference>
<comment type="function">
    <text evidence="10">Force generating protein of respiratory cilia. Produces force towards the minus ends of microtubules. Dynein has ATPase activity.</text>
</comment>
<dbReference type="PANTHER" id="PTHR11886:SF2">
    <property type="entry name" value="DYNEIN AXONEMAL LIGHT CHAIN 4"/>
    <property type="match status" value="1"/>
</dbReference>
<organism evidence="12 13">
    <name type="scientific">Chloropicon roscoffensis</name>
    <dbReference type="NCBI Taxonomy" id="1461544"/>
    <lineage>
        <taxon>Eukaryota</taxon>
        <taxon>Viridiplantae</taxon>
        <taxon>Chlorophyta</taxon>
        <taxon>Chloropicophyceae</taxon>
        <taxon>Chloropicales</taxon>
        <taxon>Chloropicaceae</taxon>
        <taxon>Chloropicon</taxon>
    </lineage>
</organism>
<evidence type="ECO:0000256" key="6">
    <source>
        <dbReference type="ARBA" id="ARBA00023069"/>
    </source>
</evidence>
<gene>
    <name evidence="12" type="ORF">HKI87_18g86440</name>
</gene>
<keyword evidence="13" id="KW-1185">Reference proteome</keyword>
<keyword evidence="7 11" id="KW-0505">Motor protein</keyword>
<evidence type="ECO:0000256" key="10">
    <source>
        <dbReference type="ARBA" id="ARBA00057688"/>
    </source>
</evidence>
<evidence type="ECO:0000256" key="5">
    <source>
        <dbReference type="ARBA" id="ARBA00023017"/>
    </source>
</evidence>
<accession>A0AAX4PL04</accession>
<dbReference type="InterPro" id="IPR001372">
    <property type="entry name" value="Dynein_light_chain_typ-1/2"/>
</dbReference>
<dbReference type="EMBL" id="CP151518">
    <property type="protein sequence ID" value="WZN67072.1"/>
    <property type="molecule type" value="Genomic_DNA"/>
</dbReference>
<dbReference type="SUPFAM" id="SSF54648">
    <property type="entry name" value="DLC"/>
    <property type="match status" value="1"/>
</dbReference>
<keyword evidence="3 11" id="KW-0963">Cytoplasm</keyword>
<dbReference type="GO" id="GO:0007017">
    <property type="term" value="P:microtubule-based process"/>
    <property type="evidence" value="ECO:0007669"/>
    <property type="project" value="InterPro"/>
</dbReference>
<dbReference type="FunFam" id="3.30.740.10:FF:000002">
    <property type="entry name" value="Dynein light chain"/>
    <property type="match status" value="1"/>
</dbReference>
<evidence type="ECO:0000256" key="4">
    <source>
        <dbReference type="ARBA" id="ARBA00022701"/>
    </source>
</evidence>
<comment type="subunit">
    <text evidence="2">Consists of at least two heavy chains and a number of intermediate and light chains.</text>
</comment>
<protein>
    <recommendedName>
        <fullName evidence="11">Dynein light chain</fullName>
    </recommendedName>
</protein>
<evidence type="ECO:0000256" key="2">
    <source>
        <dbReference type="ARBA" id="ARBA00011655"/>
    </source>
</evidence>
<evidence type="ECO:0000256" key="3">
    <source>
        <dbReference type="ARBA" id="ARBA00022490"/>
    </source>
</evidence>
<dbReference type="CDD" id="cd21453">
    <property type="entry name" value="DLC-like_DNAL4"/>
    <property type="match status" value="1"/>
</dbReference>
<name>A0AAX4PL04_9CHLO</name>
<dbReference type="InterPro" id="IPR037177">
    <property type="entry name" value="DLC_sf"/>
</dbReference>
<proteinExistence type="inferred from homology"/>
<evidence type="ECO:0000256" key="9">
    <source>
        <dbReference type="ARBA" id="ARBA00023273"/>
    </source>
</evidence>
<evidence type="ECO:0000256" key="7">
    <source>
        <dbReference type="ARBA" id="ARBA00023175"/>
    </source>
</evidence>